<proteinExistence type="inferred from homology"/>
<comment type="function">
    <text evidence="5">Splits internally a 1,3-beta-glucan molecule and transfers the newly generated reducing end (the donor) to the non-reducing end of another 1,3-beta-glucan molecule (the acceptor) forming a 1,3-beta linkage, resulting in the elongation of 1,3-beta-glucan chains in the cell wall.</text>
</comment>
<comment type="similarity">
    <text evidence="2 5">Belongs to the glycosyl hydrolase 72 family.</text>
</comment>
<dbReference type="InParanoid" id="A0A1Y2MDP9"/>
<keyword evidence="5" id="KW-0472">Membrane</keyword>
<evidence type="ECO:0000256" key="1">
    <source>
        <dbReference type="ARBA" id="ARBA00004609"/>
    </source>
</evidence>
<dbReference type="Proteomes" id="UP000193240">
    <property type="component" value="Unassembled WGS sequence"/>
</dbReference>
<dbReference type="GO" id="GO:0098552">
    <property type="term" value="C:side of membrane"/>
    <property type="evidence" value="ECO:0007669"/>
    <property type="project" value="UniProtKB-KW"/>
</dbReference>
<keyword evidence="5" id="KW-0449">Lipoprotein</keyword>
<evidence type="ECO:0000256" key="3">
    <source>
        <dbReference type="ARBA" id="ARBA00022729"/>
    </source>
</evidence>
<evidence type="ECO:0000313" key="6">
    <source>
        <dbReference type="EMBL" id="OSS54264.1"/>
    </source>
</evidence>
<comment type="subcellular location">
    <subcellularLocation>
        <location evidence="1 5">Cell membrane</location>
        <topology evidence="1 5">Lipid-anchor</topology>
        <topology evidence="1 5">GPI-anchor</topology>
    </subcellularLocation>
</comment>
<evidence type="ECO:0000256" key="2">
    <source>
        <dbReference type="ARBA" id="ARBA00007528"/>
    </source>
</evidence>
<dbReference type="Gene3D" id="3.20.20.80">
    <property type="entry name" value="Glycosidases"/>
    <property type="match status" value="1"/>
</dbReference>
<dbReference type="GO" id="GO:0071970">
    <property type="term" value="P:fungal-type cell wall (1-&gt;3)-beta-D-glucan biosynthetic process"/>
    <property type="evidence" value="ECO:0007669"/>
    <property type="project" value="TreeGrafter"/>
</dbReference>
<keyword evidence="7" id="KW-1185">Reference proteome</keyword>
<keyword evidence="4" id="KW-0325">Glycoprotein</keyword>
<dbReference type="EC" id="2.4.1.-" evidence="5"/>
<name>A0A1Y2MDP9_EPING</name>
<accession>A0A1Y2MDP9</accession>
<keyword evidence="3" id="KW-0732">Signal</keyword>
<gene>
    <name evidence="6" type="ORF">B5807_00644</name>
</gene>
<protein>
    <recommendedName>
        <fullName evidence="5">1,3-beta-glucanosyltransferase</fullName>
        <ecNumber evidence="5">2.4.1.-</ecNumber>
    </recommendedName>
</protein>
<dbReference type="AlphaFoldDB" id="A0A1Y2MDP9"/>
<reference evidence="6 7" key="1">
    <citation type="journal article" date="2017" name="Genome Announc.">
        <title>Genome sequence of the saprophytic ascomycete Epicoccum nigrum ICMP 19927 strain isolated from New Zealand.</title>
        <authorList>
            <person name="Fokin M."/>
            <person name="Fleetwood D."/>
            <person name="Weir B.S."/>
            <person name="Villas-Boas S.G."/>
        </authorList>
    </citation>
    <scope>NUCLEOTIDE SEQUENCE [LARGE SCALE GENOMIC DNA]</scope>
    <source>
        <strain evidence="6 7">ICMP 19927</strain>
    </source>
</reference>
<dbReference type="Pfam" id="PF03198">
    <property type="entry name" value="Glyco_hydro_72"/>
    <property type="match status" value="1"/>
</dbReference>
<keyword evidence="5" id="KW-0336">GPI-anchor</keyword>
<dbReference type="GO" id="GO:0005886">
    <property type="term" value="C:plasma membrane"/>
    <property type="evidence" value="ECO:0007669"/>
    <property type="project" value="UniProtKB-SubCell"/>
</dbReference>
<organism evidence="6 7">
    <name type="scientific">Epicoccum nigrum</name>
    <name type="common">Soil fungus</name>
    <name type="synonym">Epicoccum purpurascens</name>
    <dbReference type="NCBI Taxonomy" id="105696"/>
    <lineage>
        <taxon>Eukaryota</taxon>
        <taxon>Fungi</taxon>
        <taxon>Dikarya</taxon>
        <taxon>Ascomycota</taxon>
        <taxon>Pezizomycotina</taxon>
        <taxon>Dothideomycetes</taxon>
        <taxon>Pleosporomycetidae</taxon>
        <taxon>Pleosporales</taxon>
        <taxon>Pleosporineae</taxon>
        <taxon>Didymellaceae</taxon>
        <taxon>Epicoccum</taxon>
    </lineage>
</organism>
<sequence length="329" mass="37264">MKLLEEAGIYVFTGVSTRFNTINRLDPYASYHSTAMTEFFQTVNLMAQYPNTLGLHAGNSITNSPKNQRAAPVIKAVVRDLKEYMKLQNAASGQRILPIGYTAATVDLLDTTLLKYLSVGDPASAIDFWTCNCYMWAGKSNLQMSGYNSLIQRLQDAAIPIFMSEYGVNMPNPRLFEETLALYSPQMSQVFSGGCAYTFWEAPNSYGLVDLVNQEHPRNSSAEAVEQRHQVALTRANNTKKTAEKRYTDRGTLSVFHDFIRYRENLKATRDIESTWEGDVMEREAAERGNVDTTQMSWPWEPEHQMPDTVVDWQQLEDELSGKGLLYVM</sequence>
<dbReference type="OMA" id="FFRDEFK"/>
<dbReference type="GO" id="GO:0042124">
    <property type="term" value="F:1,3-beta-glucanosyltransferase activity"/>
    <property type="evidence" value="ECO:0007669"/>
    <property type="project" value="TreeGrafter"/>
</dbReference>
<evidence type="ECO:0000313" key="7">
    <source>
        <dbReference type="Proteomes" id="UP000193240"/>
    </source>
</evidence>
<dbReference type="InterPro" id="IPR004886">
    <property type="entry name" value="Glucanosyltransferase"/>
</dbReference>
<dbReference type="GO" id="GO:0031505">
    <property type="term" value="P:fungal-type cell wall organization"/>
    <property type="evidence" value="ECO:0007669"/>
    <property type="project" value="TreeGrafter"/>
</dbReference>
<dbReference type="SUPFAM" id="SSF51445">
    <property type="entry name" value="(Trans)glycosidases"/>
    <property type="match status" value="1"/>
</dbReference>
<dbReference type="PANTHER" id="PTHR31468">
    <property type="entry name" value="1,3-BETA-GLUCANOSYLTRANSFERASE GAS1"/>
    <property type="match status" value="1"/>
</dbReference>
<evidence type="ECO:0000256" key="4">
    <source>
        <dbReference type="ARBA" id="ARBA00023180"/>
    </source>
</evidence>
<keyword evidence="5" id="KW-0808">Transferase</keyword>
<evidence type="ECO:0000256" key="5">
    <source>
        <dbReference type="RuleBase" id="RU361209"/>
    </source>
</evidence>
<dbReference type="PANTHER" id="PTHR31468:SF4">
    <property type="entry name" value="1,3-BETA-GLUCANOSYLTRANSFERASE GAS3-RELATED"/>
    <property type="match status" value="1"/>
</dbReference>
<dbReference type="InterPro" id="IPR017853">
    <property type="entry name" value="GH"/>
</dbReference>
<dbReference type="EMBL" id="KZ107838">
    <property type="protein sequence ID" value="OSS54264.1"/>
    <property type="molecule type" value="Genomic_DNA"/>
</dbReference>